<name>A0ABW7FG63_9BURK</name>
<dbReference type="PANTHER" id="PTHR39166">
    <property type="entry name" value="BLL1166 PROTEIN"/>
    <property type="match status" value="1"/>
</dbReference>
<proteinExistence type="predicted"/>
<organism evidence="1 2">
    <name type="scientific">Pelomonas margarita</name>
    <dbReference type="NCBI Taxonomy" id="3299031"/>
    <lineage>
        <taxon>Bacteria</taxon>
        <taxon>Pseudomonadati</taxon>
        <taxon>Pseudomonadota</taxon>
        <taxon>Betaproteobacteria</taxon>
        <taxon>Burkholderiales</taxon>
        <taxon>Sphaerotilaceae</taxon>
        <taxon>Roseateles</taxon>
    </lineage>
</organism>
<evidence type="ECO:0000313" key="1">
    <source>
        <dbReference type="EMBL" id="MFG6440042.1"/>
    </source>
</evidence>
<sequence length="188" mass="20629">MSDVVQLTALVRAAPWFMAALQAGRSLGLAHWCIGAGALRNLVWDALHGHAHASALADVDFAYFDADDLAPARDAVLQQRLCQCVDLPWEVTNQAGVHLWFEQHFGHAVAPLQSLQDAIASWPEPATAVGVWLDAADALHVIAPLGLDDLLGLRVRRNPARVSVETYRERCASKRYAERWPRVVVEPA</sequence>
<dbReference type="EMBL" id="JBIGHW010000002">
    <property type="protein sequence ID" value="MFG6440042.1"/>
    <property type="molecule type" value="Genomic_DNA"/>
</dbReference>
<keyword evidence="2" id="KW-1185">Reference proteome</keyword>
<evidence type="ECO:0000313" key="2">
    <source>
        <dbReference type="Proteomes" id="UP001606301"/>
    </source>
</evidence>
<dbReference type="Proteomes" id="UP001606301">
    <property type="component" value="Unassembled WGS sequence"/>
</dbReference>
<comment type="caution">
    <text evidence="1">The sequence shown here is derived from an EMBL/GenBank/DDBJ whole genome shotgun (WGS) entry which is preliminary data.</text>
</comment>
<dbReference type="InterPro" id="IPR009267">
    <property type="entry name" value="NTP_transf_6"/>
</dbReference>
<dbReference type="Pfam" id="PF06042">
    <property type="entry name" value="NTP_transf_6"/>
    <property type="match status" value="1"/>
</dbReference>
<dbReference type="PANTHER" id="PTHR39166:SF1">
    <property type="entry name" value="BLL1166 PROTEIN"/>
    <property type="match status" value="1"/>
</dbReference>
<accession>A0ABW7FG63</accession>
<dbReference type="RefSeq" id="WP_394395873.1">
    <property type="nucleotide sequence ID" value="NZ_JBIGHW010000002.1"/>
</dbReference>
<gene>
    <name evidence="1" type="ORF">ACG0Z3_05045</name>
</gene>
<reference evidence="1 2" key="1">
    <citation type="submission" date="2024-08" db="EMBL/GenBank/DDBJ databases">
        <authorList>
            <person name="Lu H."/>
        </authorList>
    </citation>
    <scope>NUCLEOTIDE SEQUENCE [LARGE SCALE GENOMIC DNA]</scope>
    <source>
        <strain evidence="1 2">LKC17W</strain>
    </source>
</reference>
<protein>
    <submittedName>
        <fullName evidence="1">Nucleotidyltransferase family protein</fullName>
    </submittedName>
</protein>